<keyword evidence="6" id="KW-0067">ATP-binding</keyword>
<dbReference type="FunFam" id="3.40.50.300:FF:001091">
    <property type="entry name" value="Probable disease resistance protein At1g61300"/>
    <property type="match status" value="1"/>
</dbReference>
<evidence type="ECO:0000259" key="8">
    <source>
        <dbReference type="Pfam" id="PF00931"/>
    </source>
</evidence>
<dbReference type="PANTHER" id="PTHR23155">
    <property type="entry name" value="DISEASE RESISTANCE PROTEIN RP"/>
    <property type="match status" value="1"/>
</dbReference>
<feature type="domain" description="Disease resistance R13L4/SHOC-2-like LRR" evidence="11">
    <location>
        <begin position="580"/>
        <end position="900"/>
    </location>
</feature>
<dbReference type="Gene3D" id="3.80.10.10">
    <property type="entry name" value="Ribonuclease Inhibitor"/>
    <property type="match status" value="1"/>
</dbReference>
<dbReference type="GO" id="GO:0098542">
    <property type="term" value="P:defense response to other organism"/>
    <property type="evidence" value="ECO:0007669"/>
    <property type="project" value="TreeGrafter"/>
</dbReference>
<keyword evidence="5" id="KW-0611">Plant defense</keyword>
<evidence type="ECO:0000256" key="7">
    <source>
        <dbReference type="SAM" id="Coils"/>
    </source>
</evidence>
<reference evidence="12" key="1">
    <citation type="submission" date="2020-06" db="EMBL/GenBank/DDBJ databases">
        <authorList>
            <person name="Li T."/>
            <person name="Hu X."/>
            <person name="Zhang T."/>
            <person name="Song X."/>
            <person name="Zhang H."/>
            <person name="Dai N."/>
            <person name="Sheng W."/>
            <person name="Hou X."/>
            <person name="Wei L."/>
        </authorList>
    </citation>
    <scope>NUCLEOTIDE SEQUENCE</scope>
    <source>
        <strain evidence="12">3651</strain>
        <tissue evidence="12">Leaf</tissue>
    </source>
</reference>
<evidence type="ECO:0000256" key="4">
    <source>
        <dbReference type="ARBA" id="ARBA00022741"/>
    </source>
</evidence>
<evidence type="ECO:0000313" key="12">
    <source>
        <dbReference type="EMBL" id="KAK4421494.1"/>
    </source>
</evidence>
<dbReference type="GO" id="GO:0043531">
    <property type="term" value="F:ADP binding"/>
    <property type="evidence" value="ECO:0007669"/>
    <property type="project" value="InterPro"/>
</dbReference>
<organism evidence="12 13">
    <name type="scientific">Sesamum alatum</name>
    <dbReference type="NCBI Taxonomy" id="300844"/>
    <lineage>
        <taxon>Eukaryota</taxon>
        <taxon>Viridiplantae</taxon>
        <taxon>Streptophyta</taxon>
        <taxon>Embryophyta</taxon>
        <taxon>Tracheophyta</taxon>
        <taxon>Spermatophyta</taxon>
        <taxon>Magnoliopsida</taxon>
        <taxon>eudicotyledons</taxon>
        <taxon>Gunneridae</taxon>
        <taxon>Pentapetalae</taxon>
        <taxon>asterids</taxon>
        <taxon>lamiids</taxon>
        <taxon>Lamiales</taxon>
        <taxon>Pedaliaceae</taxon>
        <taxon>Sesamum</taxon>
    </lineage>
</organism>
<dbReference type="InterPro" id="IPR002182">
    <property type="entry name" value="NB-ARC"/>
</dbReference>
<dbReference type="InterPro" id="IPR044974">
    <property type="entry name" value="Disease_R_plants"/>
</dbReference>
<dbReference type="InterPro" id="IPR032675">
    <property type="entry name" value="LRR_dom_sf"/>
</dbReference>
<dbReference type="CDD" id="cd14798">
    <property type="entry name" value="RX-CC_like"/>
    <property type="match status" value="1"/>
</dbReference>
<dbReference type="GO" id="GO:0005524">
    <property type="term" value="F:ATP binding"/>
    <property type="evidence" value="ECO:0007669"/>
    <property type="project" value="UniProtKB-KW"/>
</dbReference>
<dbReference type="GO" id="GO:0051607">
    <property type="term" value="P:defense response to virus"/>
    <property type="evidence" value="ECO:0007669"/>
    <property type="project" value="UniProtKB-ARBA"/>
</dbReference>
<evidence type="ECO:0000256" key="1">
    <source>
        <dbReference type="ARBA" id="ARBA00008894"/>
    </source>
</evidence>
<dbReference type="Gene3D" id="1.10.10.10">
    <property type="entry name" value="Winged helix-like DNA-binding domain superfamily/Winged helix DNA-binding domain"/>
    <property type="match status" value="1"/>
</dbReference>
<protein>
    <submittedName>
        <fullName evidence="12">Disease resistance protein</fullName>
    </submittedName>
</protein>
<dbReference type="Pfam" id="PF23559">
    <property type="entry name" value="WHD_DRP"/>
    <property type="match status" value="1"/>
</dbReference>
<feature type="domain" description="NB-ARC" evidence="8">
    <location>
        <begin position="181"/>
        <end position="336"/>
    </location>
</feature>
<feature type="domain" description="Disease resistance protein winged helix" evidence="10">
    <location>
        <begin position="430"/>
        <end position="507"/>
    </location>
</feature>
<dbReference type="Proteomes" id="UP001293254">
    <property type="component" value="Unassembled WGS sequence"/>
</dbReference>
<evidence type="ECO:0000259" key="11">
    <source>
        <dbReference type="Pfam" id="PF23598"/>
    </source>
</evidence>
<dbReference type="InterPro" id="IPR055414">
    <property type="entry name" value="LRR_R13L4/SHOC2-like"/>
</dbReference>
<evidence type="ECO:0000256" key="2">
    <source>
        <dbReference type="ARBA" id="ARBA00022614"/>
    </source>
</evidence>
<feature type="coiled-coil region" evidence="7">
    <location>
        <begin position="111"/>
        <end position="138"/>
    </location>
</feature>
<proteinExistence type="inferred from homology"/>
<keyword evidence="4" id="KW-0547">Nucleotide-binding</keyword>
<reference evidence="12" key="2">
    <citation type="journal article" date="2024" name="Plant">
        <title>Genomic evolution and insights into agronomic trait innovations of Sesamum species.</title>
        <authorList>
            <person name="Miao H."/>
            <person name="Wang L."/>
            <person name="Qu L."/>
            <person name="Liu H."/>
            <person name="Sun Y."/>
            <person name="Le M."/>
            <person name="Wang Q."/>
            <person name="Wei S."/>
            <person name="Zheng Y."/>
            <person name="Lin W."/>
            <person name="Duan Y."/>
            <person name="Cao H."/>
            <person name="Xiong S."/>
            <person name="Wang X."/>
            <person name="Wei L."/>
            <person name="Li C."/>
            <person name="Ma Q."/>
            <person name="Ju M."/>
            <person name="Zhao R."/>
            <person name="Li G."/>
            <person name="Mu C."/>
            <person name="Tian Q."/>
            <person name="Mei H."/>
            <person name="Zhang T."/>
            <person name="Gao T."/>
            <person name="Zhang H."/>
        </authorList>
    </citation>
    <scope>NUCLEOTIDE SEQUENCE</scope>
    <source>
        <strain evidence="12">3651</strain>
    </source>
</reference>
<dbReference type="SUPFAM" id="SSF52058">
    <property type="entry name" value="L domain-like"/>
    <property type="match status" value="1"/>
</dbReference>
<dbReference type="InterPro" id="IPR041118">
    <property type="entry name" value="Rx_N"/>
</dbReference>
<keyword evidence="2" id="KW-0433">Leucine-rich repeat</keyword>
<keyword evidence="7" id="KW-0175">Coiled coil</keyword>
<dbReference type="PANTHER" id="PTHR23155:SF1185">
    <property type="entry name" value="DISEASE RESISTANCE RPP8-LIKE PROTEIN 3-RELATED"/>
    <property type="match status" value="1"/>
</dbReference>
<dbReference type="PRINTS" id="PR00364">
    <property type="entry name" value="DISEASERSIST"/>
</dbReference>
<gene>
    <name evidence="12" type="ORF">Salat_2100000</name>
</gene>
<keyword evidence="13" id="KW-1185">Reference proteome</keyword>
<dbReference type="EMBL" id="JACGWO010000008">
    <property type="protein sequence ID" value="KAK4421494.1"/>
    <property type="molecule type" value="Genomic_DNA"/>
</dbReference>
<evidence type="ECO:0000256" key="5">
    <source>
        <dbReference type="ARBA" id="ARBA00022821"/>
    </source>
</evidence>
<dbReference type="Pfam" id="PF00931">
    <property type="entry name" value="NB-ARC"/>
    <property type="match status" value="1"/>
</dbReference>
<dbReference type="InterPro" id="IPR058922">
    <property type="entry name" value="WHD_DRP"/>
</dbReference>
<comment type="similarity">
    <text evidence="1">Belongs to the disease resistance NB-LRR family.</text>
</comment>
<evidence type="ECO:0000259" key="9">
    <source>
        <dbReference type="Pfam" id="PF18052"/>
    </source>
</evidence>
<evidence type="ECO:0000259" key="10">
    <source>
        <dbReference type="Pfam" id="PF23559"/>
    </source>
</evidence>
<name>A0AAE1Y0P6_9LAMI</name>
<accession>A0AAE1Y0P6</accession>
<dbReference type="Pfam" id="PF18052">
    <property type="entry name" value="Rx_N"/>
    <property type="match status" value="1"/>
</dbReference>
<dbReference type="InterPro" id="IPR027417">
    <property type="entry name" value="P-loop_NTPase"/>
</dbReference>
<dbReference type="Gene3D" id="3.40.50.300">
    <property type="entry name" value="P-loop containing nucleotide triphosphate hydrolases"/>
    <property type="match status" value="1"/>
</dbReference>
<evidence type="ECO:0000256" key="3">
    <source>
        <dbReference type="ARBA" id="ARBA00022737"/>
    </source>
</evidence>
<dbReference type="Pfam" id="PF23598">
    <property type="entry name" value="LRR_14"/>
    <property type="match status" value="1"/>
</dbReference>
<evidence type="ECO:0000256" key="6">
    <source>
        <dbReference type="ARBA" id="ARBA00022840"/>
    </source>
</evidence>
<dbReference type="InterPro" id="IPR038005">
    <property type="entry name" value="RX-like_CC"/>
</dbReference>
<feature type="domain" description="Disease resistance N-terminal" evidence="9">
    <location>
        <begin position="5"/>
        <end position="93"/>
    </location>
</feature>
<dbReference type="FunFam" id="1.10.10.10:FF:000322">
    <property type="entry name" value="Probable disease resistance protein At1g63360"/>
    <property type="match status" value="1"/>
</dbReference>
<dbReference type="SUPFAM" id="SSF52540">
    <property type="entry name" value="P-loop containing nucleoside triphosphate hydrolases"/>
    <property type="match status" value="1"/>
</dbReference>
<dbReference type="InterPro" id="IPR036388">
    <property type="entry name" value="WH-like_DNA-bd_sf"/>
</dbReference>
<evidence type="ECO:0000313" key="13">
    <source>
        <dbReference type="Proteomes" id="UP001293254"/>
    </source>
</evidence>
<dbReference type="Gene3D" id="1.20.5.4130">
    <property type="match status" value="1"/>
</dbReference>
<keyword evidence="3" id="KW-0677">Repeat</keyword>
<sequence>MADAAVSMALQTLYDLLVEEGKFLVNVSNQVEEVKRELNTMHCFLKDADNWPDRYNSETVRNWVAELKDLACDAEDVLEKYAIKVTSRREGKNLKKVVKRFTCIFSECLSVHEVGNEIEAIRTRMANLTRRLENIVKADSSAAAADDNQRQLRQTYAHQVEEHFVGMQDDIGRLVSLAVSDGRANRVISICGMGGLGKTTLARKIYKHEDVERVFQARAWVCLTQQFETKAVLQRILKQLDSSARNQELMEMDENELVVQLYYVQMTKKCLVVIDDIWTLDHWDILRPAFPVVEGSCKVLLTTRNEQIAAEECVYKLGYLTEDQCWELLQKIALPQASVREVTHESKELEDIGRDLIHKCGRLPLAISVIGGILREKQSVGEWKKVKANFDKRVQYGDGTEKERRVAQVLDLSYNALPYHLKPCFLYLGIYSEDEEIDAEKVLLQWMAEGMISSEMQGTEETLRDVAQLYLSELASRCMVQVKVLDYPSLHKRFESCRLHDLMRDLCLTKAKEEGFLENMDFYFPKDYCSSTIKTRRLAIHFQGDVGDDFNGIEKLTNLRCLYIDNKLKYPEVCDIGYHNLVSNLDKFKSLRVLILVTCDLREGIIPSDIGYKLIHLRYLGFRDCLLDELPLSITNFPCLQTLELEIYHGSHTKIPNVLYKMRRLKHLFLQYVQPYEEQLYGEYLRLDGLNELETFDKFKTIYYDPSDIPKLTNLRYFKALIINESSLSVLVNHISDSKTKLCETILNIANCDFGSEEGSALLRKMLVSPSLARVLIDGRICRLPSCEPDDRLCPSLVDLTLCFSVIENDPMEILERLPMLKKLRLLDQAFVGSKMVCHASGFPQLRYLLLAGLPHLEEWKVEEGAMPNLSTIVIFNCGRLKMIPNGLRFITSLQKLQIVSMPKEFEDRLQKVDGEQGEDYDKVSHISSILFGGEFDYETWLNYK</sequence>
<dbReference type="AlphaFoldDB" id="A0AAE1Y0P6"/>
<comment type="caution">
    <text evidence="12">The sequence shown here is derived from an EMBL/GenBank/DDBJ whole genome shotgun (WGS) entry which is preliminary data.</text>
</comment>